<proteinExistence type="predicted"/>
<reference evidence="1 2" key="1">
    <citation type="journal article" date="2010" name="Nat. Biotechnol.">
        <title>Genome sequence of the model mushroom Schizophyllum commune.</title>
        <authorList>
            <person name="Ohm R.A."/>
            <person name="de Jong J.F."/>
            <person name="Lugones L.G."/>
            <person name="Aerts A."/>
            <person name="Kothe E."/>
            <person name="Stajich J.E."/>
            <person name="de Vries R.P."/>
            <person name="Record E."/>
            <person name="Levasseur A."/>
            <person name="Baker S.E."/>
            <person name="Bartholomew K.A."/>
            <person name="Coutinho P.M."/>
            <person name="Erdmann S."/>
            <person name="Fowler T.J."/>
            <person name="Gathman A.C."/>
            <person name="Lombard V."/>
            <person name="Henrissat B."/>
            <person name="Knabe N."/>
            <person name="Kuees U."/>
            <person name="Lilly W.W."/>
            <person name="Lindquist E."/>
            <person name="Lucas S."/>
            <person name="Magnuson J.K."/>
            <person name="Piumi F."/>
            <person name="Raudaskoski M."/>
            <person name="Salamov A."/>
            <person name="Schmutz J."/>
            <person name="Schwarze F.W.M.R."/>
            <person name="vanKuyk P.A."/>
            <person name="Horton J.S."/>
            <person name="Grigoriev I.V."/>
            <person name="Woesten H.A.B."/>
        </authorList>
    </citation>
    <scope>NUCLEOTIDE SEQUENCE [LARGE SCALE GENOMIC DNA]</scope>
    <source>
        <strain evidence="2">H4-8 / FGSC 9210</strain>
    </source>
</reference>
<dbReference type="AlphaFoldDB" id="D8PMW8"/>
<dbReference type="InParanoid" id="D8PMW8"/>
<dbReference type="OMA" id="THICELT"/>
<evidence type="ECO:0008006" key="3">
    <source>
        <dbReference type="Google" id="ProtNLM"/>
    </source>
</evidence>
<dbReference type="KEGG" id="scm:SCHCO_02699781"/>
<dbReference type="VEuPathDB" id="FungiDB:SCHCODRAFT_02699781"/>
<dbReference type="RefSeq" id="XP_003036377.1">
    <property type="nucleotide sequence ID" value="XM_003036331.1"/>
</dbReference>
<gene>
    <name evidence="1" type="ORF">SCHCODRAFT_102257</name>
</gene>
<feature type="non-terminal residue" evidence="1">
    <location>
        <position position="546"/>
    </location>
</feature>
<dbReference type="Gene3D" id="3.80.10.10">
    <property type="entry name" value="Ribonuclease Inhibitor"/>
    <property type="match status" value="1"/>
</dbReference>
<dbReference type="eggNOG" id="ENOG502RBN0">
    <property type="taxonomic scope" value="Eukaryota"/>
</dbReference>
<evidence type="ECO:0000313" key="1">
    <source>
        <dbReference type="EMBL" id="EFJ01475.1"/>
    </source>
</evidence>
<name>D8PMW8_SCHCM</name>
<accession>D8PMW8</accession>
<sequence length="546" mass="60334">MHRCFHIPEVLTLICEACREPTGDNDSTWVTSENTQSLAALARTCKEVYATAIRCLWQDVTDIAIIAEYTMPGCWMLDLVDDESNIPLLTPARHIVEADLTRFKFYAPFIRKMTFGGSDWPKGLSEDGYLALTMTLNAPIFPNLTHISWDTAGISLSYIQYFASPSLVSLHIAGDSLSFGDLHVLRCIRQRCRNVSELDIGCSYILTRSEQHMVASFADTISTWSLHSLKTPFMSLNLMRQLAVDPTLRTLHITNQTPWPGTSMYHPLESLVLPAQAFSALTSLVIGADIRADRLLTMLESCSFGCLHTLEIYQILPRVTWRSILAAVRGAHSAPSTFRRLRLKEAASPGQPRPPPTQGAALEPLYGFSALEELHLDFEGALHLGEDDVSRMAQSWPQLRLLLLPARAPPQERPPLHALRHLAARCPRLRTLGLEVDASDVSLVHAPTDVRQTALASWYVYASPVGPAGPVGAYLSAVFPELEKIASAGQVADGDLEEEAPENPTWRKVQVLVKAFGAIRAHESLCTAKGRVIRAGHIMELDGIDF</sequence>
<dbReference type="OrthoDB" id="3354475at2759"/>
<organism evidence="2">
    <name type="scientific">Schizophyllum commune (strain H4-8 / FGSC 9210)</name>
    <name type="common">Split gill fungus</name>
    <dbReference type="NCBI Taxonomy" id="578458"/>
    <lineage>
        <taxon>Eukaryota</taxon>
        <taxon>Fungi</taxon>
        <taxon>Dikarya</taxon>
        <taxon>Basidiomycota</taxon>
        <taxon>Agaricomycotina</taxon>
        <taxon>Agaricomycetes</taxon>
        <taxon>Agaricomycetidae</taxon>
        <taxon>Agaricales</taxon>
        <taxon>Schizophyllaceae</taxon>
        <taxon>Schizophyllum</taxon>
    </lineage>
</organism>
<evidence type="ECO:0000313" key="2">
    <source>
        <dbReference type="Proteomes" id="UP000007431"/>
    </source>
</evidence>
<dbReference type="GeneID" id="9585676"/>
<dbReference type="Proteomes" id="UP000007431">
    <property type="component" value="Unassembled WGS sequence"/>
</dbReference>
<dbReference type="InterPro" id="IPR032675">
    <property type="entry name" value="LRR_dom_sf"/>
</dbReference>
<protein>
    <recommendedName>
        <fullName evidence="3">F-box domain-containing protein</fullName>
    </recommendedName>
</protein>
<keyword evidence="2" id="KW-1185">Reference proteome</keyword>
<dbReference type="EMBL" id="GL377302">
    <property type="protein sequence ID" value="EFJ01475.1"/>
    <property type="molecule type" value="Genomic_DNA"/>
</dbReference>
<dbReference type="SUPFAM" id="SSF52047">
    <property type="entry name" value="RNI-like"/>
    <property type="match status" value="1"/>
</dbReference>
<dbReference type="HOGENOM" id="CLU_021164_0_0_1"/>